<dbReference type="InterPro" id="IPR000905">
    <property type="entry name" value="Gcp-like_dom"/>
</dbReference>
<dbReference type="SUPFAM" id="SSF53067">
    <property type="entry name" value="Actin-like ATPase domain"/>
    <property type="match status" value="1"/>
</dbReference>
<gene>
    <name evidence="2" type="ORF">AUJ40_02215</name>
</gene>
<proteinExistence type="predicted"/>
<name>A0A1J4RTQ3_9BACT</name>
<dbReference type="GO" id="GO:0016740">
    <property type="term" value="F:transferase activity"/>
    <property type="evidence" value="ECO:0007669"/>
    <property type="project" value="UniProtKB-KW"/>
</dbReference>
<dbReference type="AlphaFoldDB" id="A0A1J4RTQ3"/>
<evidence type="ECO:0000313" key="2">
    <source>
        <dbReference type="EMBL" id="OIN89286.1"/>
    </source>
</evidence>
<protein>
    <submittedName>
        <fullName evidence="2">tRNA (Adenosine(37)-N6)-threonylcarbamoyltransferase complex dimerization subunit type 1 TsaB</fullName>
    </submittedName>
</protein>
<sequence>MKKAEKSVGKFMFSKKRAQKGPVPCLLFVDTASDETQVGIFVERKMLALKKWGGKGNLSETLLIQIEKLLKNCRLKLSDLNQISVFPGPGSYTGLRIGITVANFLAWSLGIPIFAAKIVDDKLSISGAENQQFILPKYFQPAKITRAKGRFSK</sequence>
<dbReference type="Gene3D" id="3.30.420.40">
    <property type="match status" value="1"/>
</dbReference>
<dbReference type="Pfam" id="PF00814">
    <property type="entry name" value="TsaD"/>
    <property type="match status" value="1"/>
</dbReference>
<dbReference type="GO" id="GO:0002949">
    <property type="term" value="P:tRNA threonylcarbamoyladenosine modification"/>
    <property type="evidence" value="ECO:0007669"/>
    <property type="project" value="InterPro"/>
</dbReference>
<keyword evidence="2" id="KW-0808">Transferase</keyword>
<dbReference type="Proteomes" id="UP000182753">
    <property type="component" value="Unassembled WGS sequence"/>
</dbReference>
<evidence type="ECO:0000313" key="3">
    <source>
        <dbReference type="Proteomes" id="UP000182753"/>
    </source>
</evidence>
<dbReference type="InterPro" id="IPR043129">
    <property type="entry name" value="ATPase_NBD"/>
</dbReference>
<dbReference type="EMBL" id="MNUJ01000046">
    <property type="protein sequence ID" value="OIN89286.1"/>
    <property type="molecule type" value="Genomic_DNA"/>
</dbReference>
<comment type="caution">
    <text evidence="2">The sequence shown here is derived from an EMBL/GenBank/DDBJ whole genome shotgun (WGS) entry which is preliminary data.</text>
</comment>
<accession>A0A1J4RTQ3</accession>
<dbReference type="InterPro" id="IPR022496">
    <property type="entry name" value="T6A_TsaB"/>
</dbReference>
<dbReference type="NCBIfam" id="TIGR03725">
    <property type="entry name" value="T6A_YeaZ"/>
    <property type="match status" value="1"/>
</dbReference>
<feature type="domain" description="Gcp-like" evidence="1">
    <location>
        <begin position="58"/>
        <end position="114"/>
    </location>
</feature>
<reference evidence="2 3" key="1">
    <citation type="journal article" date="2016" name="Environ. Microbiol.">
        <title>Genomic resolution of a cold subsurface aquifer community provides metabolic insights for novel microbes adapted to high CO concentrations.</title>
        <authorList>
            <person name="Probst A.J."/>
            <person name="Castelle C.J."/>
            <person name="Singh A."/>
            <person name="Brown C.T."/>
            <person name="Anantharaman K."/>
            <person name="Sharon I."/>
            <person name="Hug L.A."/>
            <person name="Burstein D."/>
            <person name="Emerson J.B."/>
            <person name="Thomas B.C."/>
            <person name="Banfield J.F."/>
        </authorList>
    </citation>
    <scope>NUCLEOTIDE SEQUENCE [LARGE SCALE GENOMIC DNA]</scope>
    <source>
        <strain evidence="2">CG1_02_42_45</strain>
    </source>
</reference>
<organism evidence="2 3">
    <name type="scientific">Candidatus Berkelbacteria bacterium CG1_02_42_45</name>
    <dbReference type="NCBI Taxonomy" id="1805036"/>
    <lineage>
        <taxon>Bacteria</taxon>
        <taxon>Candidatus Berkelbacteria</taxon>
    </lineage>
</organism>
<evidence type="ECO:0000259" key="1">
    <source>
        <dbReference type="Pfam" id="PF00814"/>
    </source>
</evidence>